<sequence length="769" mass="83238">MAGKSRKKLSKSNSSRGRRPPGFSSSALFVEGGFLSSDWTPFDSPPSRGRKRNNGGNGNSRSGNGKGSASQSKSWPAQDRRSETNARGNNAVGYQYPQENAFVDEVGNQDKIFDASNPLVLISSEKNPIVAYLDEEPVKETPSVEYMYDYTTNFTLDESSHRGLGFCDEMDTTADVIESSSKMEVKDYDSDDLSSSEEAEDLMAEMSPKEDSGYVLIGGAKIYAHDISDEDDEAEEEDDESSDDDGSGSSLTEADSGTSENDDSSYSGSDIDDELAEDYLEGIGGSGNFINVDQLTGKMSDVSDDDSSENSLDETLQKLGGIDLQEASREYGMQKPEQVRKYRPGNTKSTPIKFAKPSALDDILLIKDIRAISGKKKHVARVSQTWPPEARKSKKHRRLPGEKKKQRNETIATKRRDRMMNRGVDLQKINLKMQRMVLNGGDILSFTPMYPRDCTQVRRLAAIYRLQSDCQGSGKKRFVTVLRTHHTSLPSSNDKIRLEKVLGANVFVLTGHLIGANDDEADFSVIGGKPVKGHASTAKKNAKGGIAIPAGSQSSRRKPSKNSATYLDSKDGKRNKTGKTGSYSAQPLSFISSGVMNTEIFELKATESSDTKDKPASNSVEYGAFEVHTTGFGSKMMAKMGYVGGGGLGKDGQGMAQPIEVSQRPKSLGLGAEAPEATIKSPNTAPQTKSAGRGGARSSETNRKPMKIKEVSQESKMGSFEKHTKGFGSKMMARMGFMEGMGLGRDAQGIVDPLSAVRRPKSMGLGASG</sequence>
<dbReference type="Pfam" id="PF01424">
    <property type="entry name" value="R3H"/>
    <property type="match status" value="1"/>
</dbReference>
<evidence type="ECO:0000313" key="3">
    <source>
        <dbReference type="EMBL" id="KAG6414176.1"/>
    </source>
</evidence>
<gene>
    <name evidence="3" type="ORF">SASPL_126894</name>
</gene>
<feature type="domain" description="G-patch" evidence="2">
    <location>
        <begin position="629"/>
        <end position="675"/>
    </location>
</feature>
<feature type="compositionally biased region" description="Basic and acidic residues" evidence="1">
    <location>
        <begin position="700"/>
        <end position="723"/>
    </location>
</feature>
<dbReference type="InterPro" id="IPR001374">
    <property type="entry name" value="R3H_dom"/>
</dbReference>
<feature type="region of interest" description="Disordered" evidence="1">
    <location>
        <begin position="1"/>
        <end position="93"/>
    </location>
</feature>
<feature type="compositionally biased region" description="Basic residues" evidence="1">
    <location>
        <begin position="1"/>
        <end position="10"/>
    </location>
</feature>
<feature type="region of interest" description="Disordered" evidence="1">
    <location>
        <begin position="379"/>
        <end position="411"/>
    </location>
</feature>
<evidence type="ECO:0000313" key="4">
    <source>
        <dbReference type="Proteomes" id="UP000298416"/>
    </source>
</evidence>
<keyword evidence="4" id="KW-1185">Reference proteome</keyword>
<organism evidence="3">
    <name type="scientific">Salvia splendens</name>
    <name type="common">Scarlet sage</name>
    <dbReference type="NCBI Taxonomy" id="180675"/>
    <lineage>
        <taxon>Eukaryota</taxon>
        <taxon>Viridiplantae</taxon>
        <taxon>Streptophyta</taxon>
        <taxon>Embryophyta</taxon>
        <taxon>Tracheophyta</taxon>
        <taxon>Spermatophyta</taxon>
        <taxon>Magnoliopsida</taxon>
        <taxon>eudicotyledons</taxon>
        <taxon>Gunneridae</taxon>
        <taxon>Pentapetalae</taxon>
        <taxon>asterids</taxon>
        <taxon>lamiids</taxon>
        <taxon>Lamiales</taxon>
        <taxon>Lamiaceae</taxon>
        <taxon>Nepetoideae</taxon>
        <taxon>Mentheae</taxon>
        <taxon>Salviinae</taxon>
        <taxon>Salvia</taxon>
        <taxon>Salvia subgen. Calosphace</taxon>
        <taxon>core Calosphace</taxon>
    </lineage>
</organism>
<dbReference type="EMBL" id="PNBA02000009">
    <property type="protein sequence ID" value="KAG6414176.1"/>
    <property type="molecule type" value="Genomic_DNA"/>
</dbReference>
<feature type="compositionally biased region" description="Polar residues" evidence="1">
    <location>
        <begin position="680"/>
        <end position="690"/>
    </location>
</feature>
<accession>A0A8X8ZRK7</accession>
<feature type="compositionally biased region" description="Low complexity" evidence="1">
    <location>
        <begin position="11"/>
        <end position="26"/>
    </location>
</feature>
<evidence type="ECO:0000256" key="1">
    <source>
        <dbReference type="SAM" id="MobiDB-lite"/>
    </source>
</evidence>
<dbReference type="PROSITE" id="PS50174">
    <property type="entry name" value="G_PATCH"/>
    <property type="match status" value="2"/>
</dbReference>
<dbReference type="AlphaFoldDB" id="A0A8X8ZRK7"/>
<dbReference type="InterPro" id="IPR000467">
    <property type="entry name" value="G_patch_dom"/>
</dbReference>
<comment type="caution">
    <text evidence="3">The sequence shown here is derived from an EMBL/GenBank/DDBJ whole genome shotgun (WGS) entry which is preliminary data.</text>
</comment>
<feature type="region of interest" description="Disordered" evidence="1">
    <location>
        <begin position="178"/>
        <end position="211"/>
    </location>
</feature>
<dbReference type="PANTHER" id="PTHR47423">
    <property type="entry name" value="G-PATCH DOMAIN CONTAINING PROTEIN"/>
    <property type="match status" value="1"/>
</dbReference>
<dbReference type="SMART" id="SM00443">
    <property type="entry name" value="G_patch"/>
    <property type="match status" value="2"/>
</dbReference>
<dbReference type="Pfam" id="PF01585">
    <property type="entry name" value="G-patch"/>
    <property type="match status" value="2"/>
</dbReference>
<proteinExistence type="predicted"/>
<reference evidence="3" key="1">
    <citation type="submission" date="2018-01" db="EMBL/GenBank/DDBJ databases">
        <authorList>
            <person name="Mao J.F."/>
        </authorList>
    </citation>
    <scope>NUCLEOTIDE SEQUENCE</scope>
    <source>
        <strain evidence="3">Huo1</strain>
        <tissue evidence="3">Leaf</tissue>
    </source>
</reference>
<feature type="region of interest" description="Disordered" evidence="1">
    <location>
        <begin position="225"/>
        <end position="292"/>
    </location>
</feature>
<dbReference type="PANTHER" id="PTHR47423:SF2">
    <property type="entry name" value="PROTEIN SQS1"/>
    <property type="match status" value="1"/>
</dbReference>
<reference evidence="3" key="2">
    <citation type="submission" date="2020-08" db="EMBL/GenBank/DDBJ databases">
        <title>Plant Genome Project.</title>
        <authorList>
            <person name="Zhang R.-G."/>
        </authorList>
    </citation>
    <scope>NUCLEOTIDE SEQUENCE</scope>
    <source>
        <strain evidence="3">Huo1</strain>
        <tissue evidence="3">Leaf</tissue>
    </source>
</reference>
<feature type="compositionally biased region" description="Acidic residues" evidence="1">
    <location>
        <begin position="270"/>
        <end position="280"/>
    </location>
</feature>
<feature type="domain" description="G-patch" evidence="2">
    <location>
        <begin position="724"/>
        <end position="769"/>
    </location>
</feature>
<feature type="region of interest" description="Disordered" evidence="1">
    <location>
        <begin position="675"/>
        <end position="723"/>
    </location>
</feature>
<dbReference type="SMART" id="SM00393">
    <property type="entry name" value="R3H"/>
    <property type="match status" value="1"/>
</dbReference>
<feature type="region of interest" description="Disordered" evidence="1">
    <location>
        <begin position="534"/>
        <end position="584"/>
    </location>
</feature>
<dbReference type="Proteomes" id="UP000298416">
    <property type="component" value="Unassembled WGS sequence"/>
</dbReference>
<evidence type="ECO:0000259" key="2">
    <source>
        <dbReference type="PROSITE" id="PS50174"/>
    </source>
</evidence>
<feature type="compositionally biased region" description="Acidic residues" evidence="1">
    <location>
        <begin position="228"/>
        <end position="246"/>
    </location>
</feature>
<protein>
    <recommendedName>
        <fullName evidence="2">G-patch domain-containing protein</fullName>
    </recommendedName>
</protein>
<name>A0A8X8ZRK7_SALSN</name>
<dbReference type="GO" id="GO:0003676">
    <property type="term" value="F:nucleic acid binding"/>
    <property type="evidence" value="ECO:0007669"/>
    <property type="project" value="InterPro"/>
</dbReference>
<feature type="compositionally biased region" description="Acidic residues" evidence="1">
    <location>
        <begin position="189"/>
        <end position="203"/>
    </location>
</feature>